<dbReference type="STRING" id="229920.ADM99_10695"/>
<keyword evidence="3" id="KW-1185">Reference proteome</keyword>
<dbReference type="EMBL" id="LGCK01000010">
    <property type="protein sequence ID" value="KPL71870.1"/>
    <property type="molecule type" value="Genomic_DNA"/>
</dbReference>
<dbReference type="Proteomes" id="UP000050430">
    <property type="component" value="Unassembled WGS sequence"/>
</dbReference>
<evidence type="ECO:0000313" key="3">
    <source>
        <dbReference type="Proteomes" id="UP000050430"/>
    </source>
</evidence>
<protein>
    <submittedName>
        <fullName evidence="2">Carboxymuconolactone decarboxylase</fullName>
    </submittedName>
</protein>
<dbReference type="Pfam" id="PF02627">
    <property type="entry name" value="CMD"/>
    <property type="match status" value="1"/>
</dbReference>
<dbReference type="PANTHER" id="PTHR33930:SF2">
    <property type="entry name" value="BLR3452 PROTEIN"/>
    <property type="match status" value="1"/>
</dbReference>
<dbReference type="Gene3D" id="1.20.1290.10">
    <property type="entry name" value="AhpD-like"/>
    <property type="match status" value="1"/>
</dbReference>
<comment type="caution">
    <text evidence="2">The sequence shown here is derived from an EMBL/GenBank/DDBJ whole genome shotgun (WGS) entry which is preliminary data.</text>
</comment>
<dbReference type="InterPro" id="IPR003779">
    <property type="entry name" value="CMD-like"/>
</dbReference>
<dbReference type="InterPro" id="IPR029032">
    <property type="entry name" value="AhpD-like"/>
</dbReference>
<accession>A0A0P6WYV6</accession>
<name>A0A0P6WYV6_9CHLR</name>
<dbReference type="GO" id="GO:0051920">
    <property type="term" value="F:peroxiredoxin activity"/>
    <property type="evidence" value="ECO:0007669"/>
    <property type="project" value="InterPro"/>
</dbReference>
<evidence type="ECO:0000313" key="2">
    <source>
        <dbReference type="EMBL" id="KPL71870.1"/>
    </source>
</evidence>
<dbReference type="SUPFAM" id="SSF69118">
    <property type="entry name" value="AhpD-like"/>
    <property type="match status" value="1"/>
</dbReference>
<reference evidence="2 3" key="1">
    <citation type="submission" date="2015-07" db="EMBL/GenBank/DDBJ databases">
        <title>Genome sequence of Leptolinea tardivitalis DSM 16556.</title>
        <authorList>
            <person name="Hemp J."/>
            <person name="Ward L.M."/>
            <person name="Pace L.A."/>
            <person name="Fischer W.W."/>
        </authorList>
    </citation>
    <scope>NUCLEOTIDE SEQUENCE [LARGE SCALE GENOMIC DNA]</scope>
    <source>
        <strain evidence="2 3">YMTK-2</strain>
    </source>
</reference>
<dbReference type="OrthoDB" id="9154867at2"/>
<evidence type="ECO:0000259" key="1">
    <source>
        <dbReference type="Pfam" id="PF02627"/>
    </source>
</evidence>
<organism evidence="2 3">
    <name type="scientific">Leptolinea tardivitalis</name>
    <dbReference type="NCBI Taxonomy" id="229920"/>
    <lineage>
        <taxon>Bacteria</taxon>
        <taxon>Bacillati</taxon>
        <taxon>Chloroflexota</taxon>
        <taxon>Anaerolineae</taxon>
        <taxon>Anaerolineales</taxon>
        <taxon>Anaerolineaceae</taxon>
        <taxon>Leptolinea</taxon>
    </lineage>
</organism>
<proteinExistence type="predicted"/>
<gene>
    <name evidence="2" type="ORF">ADM99_10695</name>
</gene>
<feature type="domain" description="Carboxymuconolactone decarboxylase-like" evidence="1">
    <location>
        <begin position="16"/>
        <end position="89"/>
    </location>
</feature>
<dbReference type="RefSeq" id="WP_062420537.1">
    <property type="nucleotide sequence ID" value="NZ_BBYA01000002.1"/>
</dbReference>
<dbReference type="PANTHER" id="PTHR33930">
    <property type="entry name" value="ALKYL HYDROPEROXIDE REDUCTASE AHPD"/>
    <property type="match status" value="1"/>
</dbReference>
<dbReference type="AlphaFoldDB" id="A0A0P6WYV6"/>
<sequence length="104" mass="11210">MSDTVNPMVYFKNEAPEVARAFDGLIQAISAQPGMDAKTRQMIYIGIKASQGDVDAVVAHVPMLKSAGGTRDELRDTILLSLTVSGIKGVVSCLPRALEMFDRI</sequence>